<dbReference type="RefSeq" id="WP_046763830.1">
    <property type="nucleotide sequence ID" value="NZ_LBIC01000005.1"/>
</dbReference>
<dbReference type="InterPro" id="IPR057326">
    <property type="entry name" value="KR_dom"/>
</dbReference>
<evidence type="ECO:0000313" key="5">
    <source>
        <dbReference type="Proteomes" id="UP000033874"/>
    </source>
</evidence>
<feature type="domain" description="Ketoreductase" evidence="3">
    <location>
        <begin position="10"/>
        <end position="214"/>
    </location>
</feature>
<evidence type="ECO:0000256" key="2">
    <source>
        <dbReference type="ARBA" id="ARBA00023002"/>
    </source>
</evidence>
<dbReference type="Gene3D" id="3.40.50.720">
    <property type="entry name" value="NAD(P)-binding Rossmann-like Domain"/>
    <property type="match status" value="1"/>
</dbReference>
<dbReference type="InterPro" id="IPR002347">
    <property type="entry name" value="SDR_fam"/>
</dbReference>
<comment type="caution">
    <text evidence="4">The sequence shown here is derived from an EMBL/GenBank/DDBJ whole genome shotgun (WGS) entry which is preliminary data.</text>
</comment>
<evidence type="ECO:0000313" key="4">
    <source>
        <dbReference type="EMBL" id="KKW91821.1"/>
    </source>
</evidence>
<dbReference type="InterPro" id="IPR036291">
    <property type="entry name" value="NAD(P)-bd_dom_sf"/>
</dbReference>
<dbReference type="Pfam" id="PF00106">
    <property type="entry name" value="adh_short"/>
    <property type="match status" value="1"/>
</dbReference>
<dbReference type="GO" id="GO:0016491">
    <property type="term" value="F:oxidoreductase activity"/>
    <property type="evidence" value="ECO:0007669"/>
    <property type="project" value="UniProtKB-KW"/>
</dbReference>
<organism evidence="4 5">
    <name type="scientific">Sphingobium chungbukense</name>
    <dbReference type="NCBI Taxonomy" id="56193"/>
    <lineage>
        <taxon>Bacteria</taxon>
        <taxon>Pseudomonadati</taxon>
        <taxon>Pseudomonadota</taxon>
        <taxon>Alphaproteobacteria</taxon>
        <taxon>Sphingomonadales</taxon>
        <taxon>Sphingomonadaceae</taxon>
        <taxon>Sphingobium</taxon>
    </lineage>
</organism>
<sequence length="317" mass="33525">MTVENWFEGRVAVVTGGGNGIGRAHALALGRHGAKVVVNDLGGAPNGQGASHEAADAVVAEIRAMGGEAVANHDNVADPATGAKLTQCALDHYGRVDVVIPSAGIVVNNRFEDMTADDLDRVIDVHLKGSFFLAQSAFRQMRAQGYGRFVFTGSGTGMFGHGWMGNYAMAKAGIVGLSHIVAIEGAPHGIVSNVLMPNASSRVGVAMGSGFRELPAFAASMDRIDFAANRKGDPGYSAALALYLASDRCARTRGVFSYAFGRYGEVPLAVSRGWQVEGDEMPGPAEIEKHWDAICRRDELDEPADVYDEYALVLGIR</sequence>
<reference evidence="4 5" key="1">
    <citation type="submission" date="2015-04" db="EMBL/GenBank/DDBJ databases">
        <title>Genome sequence of aromatic hydrocarbons-degrading Sphingobium chungbukense DJ77.</title>
        <authorList>
            <person name="Kim Y.-C."/>
            <person name="Chae J.-C."/>
        </authorList>
    </citation>
    <scope>NUCLEOTIDE SEQUENCE [LARGE SCALE GENOMIC DNA]</scope>
    <source>
        <strain evidence="4 5">DJ77</strain>
    </source>
</reference>
<keyword evidence="2" id="KW-0560">Oxidoreductase</keyword>
<dbReference type="PRINTS" id="PR00081">
    <property type="entry name" value="GDHRDH"/>
</dbReference>
<dbReference type="PATRIC" id="fig|56193.3.peg.2482"/>
<protein>
    <recommendedName>
        <fullName evidence="3">Ketoreductase domain-containing protein</fullName>
    </recommendedName>
</protein>
<dbReference type="Proteomes" id="UP000033874">
    <property type="component" value="Unassembled WGS sequence"/>
</dbReference>
<evidence type="ECO:0000256" key="1">
    <source>
        <dbReference type="ARBA" id="ARBA00006484"/>
    </source>
</evidence>
<dbReference type="PANTHER" id="PTHR45024">
    <property type="entry name" value="DEHYDROGENASES, SHORT CHAIN"/>
    <property type="match status" value="1"/>
</dbReference>
<dbReference type="PROSITE" id="PS00061">
    <property type="entry name" value="ADH_SHORT"/>
    <property type="match status" value="1"/>
</dbReference>
<gene>
    <name evidence="4" type="ORF">YP76_11945</name>
</gene>
<dbReference type="SMART" id="SM00822">
    <property type="entry name" value="PKS_KR"/>
    <property type="match status" value="1"/>
</dbReference>
<dbReference type="EMBL" id="LBIC01000005">
    <property type="protein sequence ID" value="KKW91821.1"/>
    <property type="molecule type" value="Genomic_DNA"/>
</dbReference>
<dbReference type="SUPFAM" id="SSF51735">
    <property type="entry name" value="NAD(P)-binding Rossmann-fold domains"/>
    <property type="match status" value="1"/>
</dbReference>
<dbReference type="InterPro" id="IPR020904">
    <property type="entry name" value="Sc_DH/Rdtase_CS"/>
</dbReference>
<accession>A0A0M3ASC1</accession>
<dbReference type="InterPro" id="IPR051687">
    <property type="entry name" value="Peroxisomal_Beta-Oxidation"/>
</dbReference>
<dbReference type="AlphaFoldDB" id="A0A0M3ASC1"/>
<comment type="similarity">
    <text evidence="1">Belongs to the short-chain dehydrogenases/reductases (SDR) family.</text>
</comment>
<name>A0A0M3ASC1_9SPHN</name>
<keyword evidence="5" id="KW-1185">Reference proteome</keyword>
<proteinExistence type="inferred from homology"/>
<evidence type="ECO:0000259" key="3">
    <source>
        <dbReference type="SMART" id="SM00822"/>
    </source>
</evidence>
<dbReference type="STRING" id="56193.YP76_11945"/>
<dbReference type="PANTHER" id="PTHR45024:SF2">
    <property type="entry name" value="SCP2 DOMAIN-CONTAINING PROTEIN"/>
    <property type="match status" value="1"/>
</dbReference>